<reference evidence="1" key="1">
    <citation type="submission" date="2023-03" db="EMBL/GenBank/DDBJ databases">
        <title>Chitinimonas shenzhenensis gen. nov., sp. nov., a novel member of family Burkholderiaceae isolated from activated sludge collected in Shen Zhen, China.</title>
        <authorList>
            <person name="Wang X."/>
        </authorList>
    </citation>
    <scope>NUCLEOTIDE SEQUENCE</scope>
    <source>
        <strain evidence="1">DQS-5</strain>
    </source>
</reference>
<sequence length="112" mass="11852">MRLLSDTLRDIGAGALNHEASEALSSLVQAVDEHGKAGALTIKINLKPAGHRSSGTLTVSYDVSVKKPSGERPSQIMWGTPEGSLLAADPRQQALDLREVPRPATELKTVNG</sequence>
<organism evidence="1 2">
    <name type="scientific">Parachitinimonas caeni</name>
    <dbReference type="NCBI Taxonomy" id="3031301"/>
    <lineage>
        <taxon>Bacteria</taxon>
        <taxon>Pseudomonadati</taxon>
        <taxon>Pseudomonadota</taxon>
        <taxon>Betaproteobacteria</taxon>
        <taxon>Neisseriales</taxon>
        <taxon>Chitinibacteraceae</taxon>
        <taxon>Parachitinimonas</taxon>
    </lineage>
</organism>
<name>A0ABT7DVU1_9NEIS</name>
<dbReference type="RefSeq" id="WP_284100476.1">
    <property type="nucleotide sequence ID" value="NZ_JARRAF010000008.1"/>
</dbReference>
<gene>
    <name evidence="1" type="ORF">PZA18_08910</name>
</gene>
<protein>
    <submittedName>
        <fullName evidence="1">Uncharacterized protein</fullName>
    </submittedName>
</protein>
<proteinExistence type="predicted"/>
<accession>A0ABT7DVU1</accession>
<dbReference type="Proteomes" id="UP001172778">
    <property type="component" value="Unassembled WGS sequence"/>
</dbReference>
<dbReference type="EMBL" id="JARRAF010000008">
    <property type="protein sequence ID" value="MDK2124166.1"/>
    <property type="molecule type" value="Genomic_DNA"/>
</dbReference>
<evidence type="ECO:0000313" key="2">
    <source>
        <dbReference type="Proteomes" id="UP001172778"/>
    </source>
</evidence>
<evidence type="ECO:0000313" key="1">
    <source>
        <dbReference type="EMBL" id="MDK2124166.1"/>
    </source>
</evidence>
<keyword evidence="2" id="KW-1185">Reference proteome</keyword>
<comment type="caution">
    <text evidence="1">The sequence shown here is derived from an EMBL/GenBank/DDBJ whole genome shotgun (WGS) entry which is preliminary data.</text>
</comment>